<evidence type="ECO:0000256" key="1">
    <source>
        <dbReference type="ARBA" id="ARBA00004533"/>
    </source>
</evidence>
<dbReference type="RefSeq" id="WP_147077824.1">
    <property type="nucleotide sequence ID" value="NZ_BJZT01000013.1"/>
</dbReference>
<evidence type="ECO:0008006" key="9">
    <source>
        <dbReference type="Google" id="ProtNLM"/>
    </source>
</evidence>
<dbReference type="AlphaFoldDB" id="A0A512IMM2"/>
<keyword evidence="2" id="KW-1003">Cell membrane</keyword>
<dbReference type="GO" id="GO:0016746">
    <property type="term" value="F:acyltransferase activity"/>
    <property type="evidence" value="ECO:0007669"/>
    <property type="project" value="UniProtKB-KW"/>
</dbReference>
<evidence type="ECO:0000256" key="6">
    <source>
        <dbReference type="ARBA" id="ARBA00023315"/>
    </source>
</evidence>
<keyword evidence="4" id="KW-0808">Transferase</keyword>
<dbReference type="OrthoDB" id="8005365at2"/>
<dbReference type="Proteomes" id="UP000321258">
    <property type="component" value="Unassembled WGS sequence"/>
</dbReference>
<evidence type="ECO:0000256" key="2">
    <source>
        <dbReference type="ARBA" id="ARBA00022475"/>
    </source>
</evidence>
<gene>
    <name evidence="7" type="ORF">MHA02_13420</name>
</gene>
<dbReference type="GO" id="GO:0005886">
    <property type="term" value="C:plasma membrane"/>
    <property type="evidence" value="ECO:0007669"/>
    <property type="project" value="UniProtKB-SubCell"/>
</dbReference>
<dbReference type="InterPro" id="IPR004960">
    <property type="entry name" value="LipA_acyltrans"/>
</dbReference>
<comment type="caution">
    <text evidence="7">The sequence shown here is derived from an EMBL/GenBank/DDBJ whole genome shotgun (WGS) entry which is preliminary data.</text>
</comment>
<dbReference type="EMBL" id="BJZT01000013">
    <property type="protein sequence ID" value="GEO98954.1"/>
    <property type="molecule type" value="Genomic_DNA"/>
</dbReference>
<comment type="subcellular location">
    <subcellularLocation>
        <location evidence="1">Cell inner membrane</location>
    </subcellularLocation>
</comment>
<keyword evidence="6" id="KW-0012">Acyltransferase</keyword>
<reference evidence="7 8" key="1">
    <citation type="submission" date="2019-07" db="EMBL/GenBank/DDBJ databases">
        <title>Whole genome shotgun sequence of Methylobacterium haplocladii NBRC 107714.</title>
        <authorList>
            <person name="Hosoyama A."/>
            <person name="Uohara A."/>
            <person name="Ohji S."/>
            <person name="Ichikawa N."/>
        </authorList>
    </citation>
    <scope>NUCLEOTIDE SEQUENCE [LARGE SCALE GENOMIC DNA]</scope>
    <source>
        <strain evidence="7 8">NBRC 107714</strain>
    </source>
</reference>
<dbReference type="GO" id="GO:0009247">
    <property type="term" value="P:glycolipid biosynthetic process"/>
    <property type="evidence" value="ECO:0007669"/>
    <property type="project" value="UniProtKB-ARBA"/>
</dbReference>
<dbReference type="Pfam" id="PF03279">
    <property type="entry name" value="Lip_A_acyltrans"/>
    <property type="match status" value="1"/>
</dbReference>
<protein>
    <recommendedName>
        <fullName evidence="9">Lipid A biosynthesis lauroyl acyltransferase</fullName>
    </recommendedName>
</protein>
<proteinExistence type="predicted"/>
<organism evidence="7 8">
    <name type="scientific">Methylobacterium haplocladii</name>
    <dbReference type="NCBI Taxonomy" id="1176176"/>
    <lineage>
        <taxon>Bacteria</taxon>
        <taxon>Pseudomonadati</taxon>
        <taxon>Pseudomonadota</taxon>
        <taxon>Alphaproteobacteria</taxon>
        <taxon>Hyphomicrobiales</taxon>
        <taxon>Methylobacteriaceae</taxon>
        <taxon>Methylobacterium</taxon>
    </lineage>
</organism>
<keyword evidence="3" id="KW-0997">Cell inner membrane</keyword>
<name>A0A512IMM2_9HYPH</name>
<keyword evidence="5" id="KW-0472">Membrane</keyword>
<evidence type="ECO:0000313" key="7">
    <source>
        <dbReference type="EMBL" id="GEO98954.1"/>
    </source>
</evidence>
<evidence type="ECO:0000256" key="3">
    <source>
        <dbReference type="ARBA" id="ARBA00022519"/>
    </source>
</evidence>
<accession>A0A512IMM2</accession>
<sequence>MTAVLQIIKLLGRLPLAARRRALRLLWRGTLPFRSEVGFGLQPVVEHYLKVGRKAAQRIAVEHDYHDTLLIMEWHANIHRSRRQLIGDSARTRVNDPALIERIAASGDTVILAPIHMGVFPSGITHVVWKYFAGRRLLVLRARDDLAENNAAMDRLRDVASEFRILNTRNEADFVDAMRFARKGGVVVSLLDLPETYGIPADTTLFGEPAAIALGLDAMARMLKAVVVPMTVRSLQSRDEIVFGQPFEVSATSPEARQELARAIARQIEVFVKIAPPQWHMWTRLPEFYPERVRRRTPDASPDAGKVEAHVGL</sequence>
<evidence type="ECO:0000256" key="4">
    <source>
        <dbReference type="ARBA" id="ARBA00022679"/>
    </source>
</evidence>
<evidence type="ECO:0000313" key="8">
    <source>
        <dbReference type="Proteomes" id="UP000321258"/>
    </source>
</evidence>
<keyword evidence="8" id="KW-1185">Reference proteome</keyword>
<evidence type="ECO:0000256" key="5">
    <source>
        <dbReference type="ARBA" id="ARBA00023136"/>
    </source>
</evidence>